<evidence type="ECO:0000259" key="3">
    <source>
        <dbReference type="Pfam" id="PF16537"/>
    </source>
</evidence>
<keyword evidence="2" id="KW-0812">Transmembrane</keyword>
<name>A0A8J6N040_9DELT</name>
<feature type="domain" description="Type II secretion system protein GspB C-terminal" evidence="3">
    <location>
        <begin position="255"/>
        <end position="312"/>
    </location>
</feature>
<evidence type="ECO:0000256" key="1">
    <source>
        <dbReference type="SAM" id="MobiDB-lite"/>
    </source>
</evidence>
<organism evidence="4 5">
    <name type="scientific">Candidatus Desulfacyla euxinica</name>
    <dbReference type="NCBI Taxonomy" id="2841693"/>
    <lineage>
        <taxon>Bacteria</taxon>
        <taxon>Deltaproteobacteria</taxon>
        <taxon>Candidatus Desulfacyla</taxon>
    </lineage>
</organism>
<evidence type="ECO:0000256" key="2">
    <source>
        <dbReference type="SAM" id="Phobius"/>
    </source>
</evidence>
<dbReference type="GO" id="GO:0015627">
    <property type="term" value="C:type II protein secretion system complex"/>
    <property type="evidence" value="ECO:0007669"/>
    <property type="project" value="InterPro"/>
</dbReference>
<dbReference type="InterPro" id="IPR032389">
    <property type="entry name" value="GspB_C"/>
</dbReference>
<sequence length="314" mass="33736">MSFILEALKRADRERRLERAPDLSAVYEDNDLPGHNGIRPWLWLCGAFLVGVIVVGLVLWPDGPGPVKAPLPKGESASLPLSAPKTTKKEKTPPSTSASVSKGLQAKKPSVQASSGQSARVPVSKTKPVQPIKKMTEKITPVKTESKPVEKMPDPKPIPTKTKTSDPGPGPVVAVEKKEPVQPTPTVSPISEGSAKAAVSDENKGSEKPVEAKVVKPAKPPPPPPVSKEDLNRKRIEAVPLIGELPYETKEKLGKLQINVHSYSKDPGERLVFINMKSYRVGDKIGEGGPLLKEITPDGVIIDYGGGEVRLQVR</sequence>
<comment type="caution">
    <text evidence="4">The sequence shown here is derived from an EMBL/GenBank/DDBJ whole genome shotgun (WGS) entry which is preliminary data.</text>
</comment>
<dbReference type="EMBL" id="JACNJD010000159">
    <property type="protein sequence ID" value="MBC8176759.1"/>
    <property type="molecule type" value="Genomic_DNA"/>
</dbReference>
<feature type="region of interest" description="Disordered" evidence="1">
    <location>
        <begin position="70"/>
        <end position="230"/>
    </location>
</feature>
<keyword evidence="2" id="KW-1133">Transmembrane helix</keyword>
<dbReference type="Proteomes" id="UP000650524">
    <property type="component" value="Unassembled WGS sequence"/>
</dbReference>
<protein>
    <submittedName>
        <fullName evidence="4">General secretion pathway protein GspB</fullName>
    </submittedName>
</protein>
<proteinExistence type="predicted"/>
<feature type="transmembrane region" description="Helical" evidence="2">
    <location>
        <begin position="41"/>
        <end position="60"/>
    </location>
</feature>
<dbReference type="AlphaFoldDB" id="A0A8J6N040"/>
<evidence type="ECO:0000313" key="5">
    <source>
        <dbReference type="Proteomes" id="UP000650524"/>
    </source>
</evidence>
<reference evidence="4 5" key="1">
    <citation type="submission" date="2020-08" db="EMBL/GenBank/DDBJ databases">
        <title>Bridging the membrane lipid divide: bacteria of the FCB group superphylum have the potential to synthesize archaeal ether lipids.</title>
        <authorList>
            <person name="Villanueva L."/>
            <person name="Von Meijenfeldt F.A.B."/>
            <person name="Westbye A.B."/>
            <person name="Yadav S."/>
            <person name="Hopmans E.C."/>
            <person name="Dutilh B.E."/>
            <person name="Sinninghe Damste J.S."/>
        </authorList>
    </citation>
    <scope>NUCLEOTIDE SEQUENCE [LARGE SCALE GENOMIC DNA]</scope>
    <source>
        <strain evidence="4">NIOZ-UU27</strain>
    </source>
</reference>
<evidence type="ECO:0000313" key="4">
    <source>
        <dbReference type="EMBL" id="MBC8176759.1"/>
    </source>
</evidence>
<accession>A0A8J6N040</accession>
<keyword evidence="2" id="KW-0472">Membrane</keyword>
<feature type="compositionally biased region" description="Basic and acidic residues" evidence="1">
    <location>
        <begin position="144"/>
        <end position="154"/>
    </location>
</feature>
<feature type="compositionally biased region" description="Basic and acidic residues" evidence="1">
    <location>
        <begin position="199"/>
        <end position="214"/>
    </location>
</feature>
<gene>
    <name evidence="4" type="ORF">H8E19_05090</name>
</gene>
<dbReference type="Pfam" id="PF16537">
    <property type="entry name" value="T2SSB"/>
    <property type="match status" value="1"/>
</dbReference>